<name>A0A445MCD5_ENSVE</name>
<dbReference type="InterPro" id="IPR058922">
    <property type="entry name" value="WHD_DRP"/>
</dbReference>
<dbReference type="InterPro" id="IPR002182">
    <property type="entry name" value="NB-ARC"/>
</dbReference>
<dbReference type="FunFam" id="3.40.50.300:FF:001091">
    <property type="entry name" value="Probable disease resistance protein At1g61300"/>
    <property type="match status" value="1"/>
</dbReference>
<keyword evidence="2" id="KW-0433">Leucine-rich repeat</keyword>
<dbReference type="GO" id="GO:0042742">
    <property type="term" value="P:defense response to bacterium"/>
    <property type="evidence" value="ECO:0007669"/>
    <property type="project" value="UniProtKB-ARBA"/>
</dbReference>
<gene>
    <name evidence="13" type="ORF">BHM03_00008828</name>
</gene>
<feature type="compositionally biased region" description="Basic and acidic residues" evidence="6">
    <location>
        <begin position="266"/>
        <end position="283"/>
    </location>
</feature>
<dbReference type="Pfam" id="PF18052">
    <property type="entry name" value="Rx_N"/>
    <property type="match status" value="1"/>
</dbReference>
<dbReference type="InterPro" id="IPR042197">
    <property type="entry name" value="Apaf_helical"/>
</dbReference>
<keyword evidence="3" id="KW-0677">Repeat</keyword>
<dbReference type="GO" id="GO:0010031">
    <property type="term" value="P:circumnutation"/>
    <property type="evidence" value="ECO:0007669"/>
    <property type="project" value="TreeGrafter"/>
</dbReference>
<dbReference type="InterPro" id="IPR056789">
    <property type="entry name" value="LRR_R13L1-DRL21"/>
</dbReference>
<evidence type="ECO:0000259" key="8">
    <source>
        <dbReference type="Pfam" id="PF18052"/>
    </source>
</evidence>
<evidence type="ECO:0000256" key="2">
    <source>
        <dbReference type="ARBA" id="ARBA00022614"/>
    </source>
</evidence>
<comment type="similarity">
    <text evidence="1">Belongs to the disease resistance NB-LRR family.</text>
</comment>
<feature type="domain" description="NB-ARC" evidence="7">
    <location>
        <begin position="952"/>
        <end position="1086"/>
    </location>
</feature>
<dbReference type="SUPFAM" id="SSF52540">
    <property type="entry name" value="P-loop containing nucleoside triphosphate hydrolases"/>
    <property type="match status" value="1"/>
</dbReference>
<dbReference type="Gene3D" id="1.25.10.10">
    <property type="entry name" value="Leucine-rich Repeat Variant"/>
    <property type="match status" value="1"/>
</dbReference>
<feature type="domain" description="Disease resistance N-terminal" evidence="8">
    <location>
        <begin position="781"/>
        <end position="869"/>
    </location>
</feature>
<dbReference type="GO" id="GO:0043531">
    <property type="term" value="F:ADP binding"/>
    <property type="evidence" value="ECO:0007669"/>
    <property type="project" value="InterPro"/>
</dbReference>
<evidence type="ECO:0000256" key="3">
    <source>
        <dbReference type="ARBA" id="ARBA00022737"/>
    </source>
</evidence>
<evidence type="ECO:0000259" key="9">
    <source>
        <dbReference type="Pfam" id="PF23559"/>
    </source>
</evidence>
<dbReference type="Pfam" id="PF00931">
    <property type="entry name" value="NB-ARC"/>
    <property type="match status" value="1"/>
</dbReference>
<dbReference type="GO" id="GO:0009826">
    <property type="term" value="P:unidimensional cell growth"/>
    <property type="evidence" value="ECO:0007669"/>
    <property type="project" value="TreeGrafter"/>
</dbReference>
<evidence type="ECO:0000259" key="7">
    <source>
        <dbReference type="Pfam" id="PF00931"/>
    </source>
</evidence>
<dbReference type="Gene3D" id="3.80.10.10">
    <property type="entry name" value="Ribonuclease Inhibitor"/>
    <property type="match status" value="2"/>
</dbReference>
<evidence type="ECO:0008006" key="14">
    <source>
        <dbReference type="Google" id="ProtNLM"/>
    </source>
</evidence>
<sequence length="1782" mass="199858">MVELKSRILAALAKLSDRDTHQIAIDDLEKIIRALPAEGVPLLLNALIHDPALPSPSPQDAPGSKHPSFLIVRRESLRLLALLCAVHTDAASAHLSKIMAHIARRIKDSASDSSVRDACRDAAGSLAALYLRPWVAAAAAPDDSAAGGGGIGGSSSMVALFVKPLFDAMGEQNKAVQGGAAMCLAKVVECAGVNDDGGEGEEGRVAAAAAGTMFQRLCPRICKLLGGQSFLAKGALLTVVSSLAQVCLRILLVSWRNSRNSDLTDSEEKATHKRSDSNKRSETMKNSSPGTSPSENDSVSRGKGTNLPEKAVVLLKKKVPSLTDKELNPEFFQKLEKSSDDLPVEVVLPRKCLQSSHSQCEEGPEAIYSDSMETPKHNGATLQLSDDIHGHNNANYHNAEKRLGVHNNVQDSDYFPRERWTEQRGIRAKESKAEDFDVDDRTEVCQKDLSPGCLNVPRSDAHTEGLFMSNKANWSAIQRQLAQLERKQISLMNMLQDFMGGSHDSMVTLENRVRGLERVVDEMARDLAIKPGRRGGNMMQGFDKSPGRSSGKYNGLHDCSNSKFGRDSDGRFPFPERFLSSESMVSGVRRRGSPWRSESETWDYHGASRNGVVNSRKGFNAVPVDGRVGRSEHDADPVGGRWAWDKGPGPFRLGEGPSARSVWQASKDEATLEAIRVAGEDNVTSITAARVTVPELDAEGIADDNLGLDKGPLWASWTRAMDSLYVGDVDSAYAEILSAGEDLLLVKLMDKSGPVFDQLSNEIASEVFRLEIGGWFASIFLARLADQVGSYIGKQLKYQKGAKTKLNQLEANLRKIHAVIHATDLGRYQRAAHLEAWLWELRDAAFEAEDLLDGFEYQILRDTAKGKHKVHSNFSFASSSFAQSTTAFFKRLFFRAQNQQHGVLFADAQRDVPEWRETTSIMNESEVLGREHEINSLVRLLLKPDVASRSNNERFSVVSILGIGGVGKTTVAQCVYNDSRIDDHFDVKLWVYVSEKFDVRRLTREMLESVCRDSRHHLTNLDTLQGILKDELKDKQFLIVLDDVWNEVRSRWETLRKPFQFGKQGSRVLVTSRIPMVANNMGTRATVILKGLNGADYRKFFERCAFGDANPDDHPKLKLIGERIANKLVGSPLAAKTVGGALKSKLEEDHWRSIMESKLWQMQQKEDDIFPALRLSYEHLPTSALKQCFLYFALFPKNYCFEKDRLVRMWMAQGFLQPGEPGRRPEDVGEDYFDELLHRSLFQDSMNGGQSGKYVVHDLLHHLAESLSAHEYCRVEDDESEEIPERVCHVYVSSSNLAKLYETAPKLKNLRSLVVNGSLLDTVAKSKLMEFLKVTLKRLKRLRVIVIDGLVLDVLPEGIGHMRHLRYLEVPGDQLIDLPKWICRLYQLQGLSLQFRSPLLHLGRPLPRGIHRLVNIRYLNINPEKVSTIFKIGKLRSLQELREFHVRKGNGYELRQLRDMRQLRGQLSIMNLDMAGSASECRAAELDNKEHLSALHLYWGQLGRKGIDKHEEVLEALRPHRNLSELRIIGYMGTKSPSWLETSWLSNLEHIELEDCQGWEVLPPLGQLPFLKILHLKSLKLVKNIFSEFYGGHSIAFPLLEELLFSDMGEWRQWSGAKASSQLFPRLRRLQIDRCHKLRGSLVLPTVLERLHIVLSDDVTWESYEKPHVVLSDDVIWESSETNDISSILKLSIDNISLLTDCLPAECLPSLYRLDVVYCSSLESFTDEQEKWLQRLSSLEELRFSDCDNLTRLPTDLNSLALLKTLHIEGCPRIDSQPEKGI</sequence>
<dbReference type="EMBL" id="KV875606">
    <property type="protein sequence ID" value="RZR71921.1"/>
    <property type="molecule type" value="Genomic_DNA"/>
</dbReference>
<dbReference type="PANTHER" id="PTHR31355:SF7">
    <property type="entry name" value="MICROTUBULE-ASSOCIATED PROTEIN TORTIFOLIA1"/>
    <property type="match status" value="1"/>
</dbReference>
<feature type="region of interest" description="Disordered" evidence="6">
    <location>
        <begin position="531"/>
        <end position="552"/>
    </location>
</feature>
<dbReference type="InterPro" id="IPR041118">
    <property type="entry name" value="Rx_N"/>
</dbReference>
<dbReference type="InterPro" id="IPR032675">
    <property type="entry name" value="LRR_dom_sf"/>
</dbReference>
<dbReference type="Proteomes" id="UP000290560">
    <property type="component" value="Unassembled WGS sequence"/>
</dbReference>
<dbReference type="GO" id="GO:0002758">
    <property type="term" value="P:innate immune response-activating signaling pathway"/>
    <property type="evidence" value="ECO:0007669"/>
    <property type="project" value="UniProtKB-ARBA"/>
</dbReference>
<dbReference type="SUPFAM" id="SSF48371">
    <property type="entry name" value="ARM repeat"/>
    <property type="match status" value="1"/>
</dbReference>
<dbReference type="PRINTS" id="PR00364">
    <property type="entry name" value="DISEASERSIST"/>
</dbReference>
<dbReference type="GO" id="GO:0010005">
    <property type="term" value="C:cortical microtubule, transverse to long axis"/>
    <property type="evidence" value="ECO:0007669"/>
    <property type="project" value="TreeGrafter"/>
</dbReference>
<dbReference type="InterPro" id="IPR057599">
    <property type="entry name" value="TORTIFOLIA1/TORL1-2_C"/>
</dbReference>
<dbReference type="GO" id="GO:0009626">
    <property type="term" value="P:plant-type hypersensitive response"/>
    <property type="evidence" value="ECO:0007669"/>
    <property type="project" value="UniProtKB-ARBA"/>
</dbReference>
<dbReference type="InterPro" id="IPR033337">
    <property type="entry name" value="TORTIFOLIA1/SINE1-2"/>
</dbReference>
<evidence type="ECO:0000256" key="6">
    <source>
        <dbReference type="SAM" id="MobiDB-lite"/>
    </source>
</evidence>
<dbReference type="Gene3D" id="1.10.8.430">
    <property type="entry name" value="Helical domain of apoptotic protease-activating factors"/>
    <property type="match status" value="1"/>
</dbReference>
<keyword evidence="5" id="KW-0611">Plant defense</keyword>
<dbReference type="Gene3D" id="1.20.5.4130">
    <property type="match status" value="1"/>
</dbReference>
<proteinExistence type="inferred from homology"/>
<accession>A0A445MCD5</accession>
<evidence type="ECO:0000259" key="10">
    <source>
        <dbReference type="Pfam" id="PF24713"/>
    </source>
</evidence>
<dbReference type="GO" id="GO:0008017">
    <property type="term" value="F:microtubule binding"/>
    <property type="evidence" value="ECO:0007669"/>
    <property type="project" value="InterPro"/>
</dbReference>
<feature type="region of interest" description="Disordered" evidence="6">
    <location>
        <begin position="261"/>
        <end position="306"/>
    </location>
</feature>
<dbReference type="PANTHER" id="PTHR31355">
    <property type="entry name" value="MICROTUBULE-ASSOCIATED PROTEIN TORTIFOLIA1"/>
    <property type="match status" value="1"/>
</dbReference>
<feature type="domain" description="TORTIFOLIA1/TORL1-2 C-terminal" evidence="10">
    <location>
        <begin position="713"/>
        <end position="769"/>
    </location>
</feature>
<evidence type="ECO:0000256" key="5">
    <source>
        <dbReference type="ARBA" id="ARBA00022821"/>
    </source>
</evidence>
<evidence type="ECO:0000256" key="4">
    <source>
        <dbReference type="ARBA" id="ARBA00022741"/>
    </source>
</evidence>
<feature type="domain" description="Disease resistance protein winged helix" evidence="9">
    <location>
        <begin position="1194"/>
        <end position="1264"/>
    </location>
</feature>
<keyword evidence="4" id="KW-0547">Nucleotide-binding</keyword>
<dbReference type="InterPro" id="IPR016024">
    <property type="entry name" value="ARM-type_fold"/>
</dbReference>
<dbReference type="SUPFAM" id="SSF52058">
    <property type="entry name" value="L domain-like"/>
    <property type="match status" value="1"/>
</dbReference>
<organism evidence="13">
    <name type="scientific">Ensete ventricosum</name>
    <name type="common">Abyssinian banana</name>
    <name type="synonym">Musa ensete</name>
    <dbReference type="NCBI Taxonomy" id="4639"/>
    <lineage>
        <taxon>Eukaryota</taxon>
        <taxon>Viridiplantae</taxon>
        <taxon>Streptophyta</taxon>
        <taxon>Embryophyta</taxon>
        <taxon>Tracheophyta</taxon>
        <taxon>Spermatophyta</taxon>
        <taxon>Magnoliopsida</taxon>
        <taxon>Liliopsida</taxon>
        <taxon>Zingiberales</taxon>
        <taxon>Musaceae</taxon>
        <taxon>Ensete</taxon>
    </lineage>
</organism>
<evidence type="ECO:0000256" key="1">
    <source>
        <dbReference type="ARBA" id="ARBA00008894"/>
    </source>
</evidence>
<reference evidence="13" key="1">
    <citation type="journal article" date="2018" name="Data Brief">
        <title>Genome sequence data from 17 accessions of Ensete ventricosum, a staple food crop for millions in Ethiopia.</title>
        <authorList>
            <person name="Yemataw Z."/>
            <person name="Muzemil S."/>
            <person name="Ambachew D."/>
            <person name="Tripathi L."/>
            <person name="Tesfaye K."/>
            <person name="Chala A."/>
            <person name="Farbos A."/>
            <person name="O'Neill P."/>
            <person name="Moore K."/>
            <person name="Grant M."/>
            <person name="Studholme D.J."/>
        </authorList>
    </citation>
    <scope>NUCLEOTIDE SEQUENCE [LARGE SCALE GENOMIC DNA]</scope>
    <source>
        <tissue evidence="13">Leaf</tissue>
    </source>
</reference>
<dbReference type="Pfam" id="PF23559">
    <property type="entry name" value="WHD_DRP"/>
    <property type="match status" value="1"/>
</dbReference>
<dbReference type="InterPro" id="IPR036388">
    <property type="entry name" value="WH-like_DNA-bd_sf"/>
</dbReference>
<dbReference type="Gene3D" id="1.10.10.10">
    <property type="entry name" value="Winged helix-like DNA-binding domain superfamily/Winged helix DNA-binding domain"/>
    <property type="match status" value="1"/>
</dbReference>
<dbReference type="FunFam" id="1.10.10.10:FF:000322">
    <property type="entry name" value="Probable disease resistance protein At1g63360"/>
    <property type="match status" value="1"/>
</dbReference>
<dbReference type="Pfam" id="PF25019">
    <property type="entry name" value="LRR_R13L1-DRL21"/>
    <property type="match status" value="1"/>
</dbReference>
<dbReference type="Pfam" id="PF24713">
    <property type="entry name" value="TOR1L1_C"/>
    <property type="match status" value="1"/>
</dbReference>
<dbReference type="Gene3D" id="3.40.50.300">
    <property type="entry name" value="P-loop containing nucleotide triphosphate hydrolases"/>
    <property type="match status" value="1"/>
</dbReference>
<evidence type="ECO:0000259" key="11">
    <source>
        <dbReference type="Pfam" id="PF24714"/>
    </source>
</evidence>
<feature type="domain" description="TORTIFOLIA1/SINE1-2 N-terminal" evidence="11">
    <location>
        <begin position="2"/>
        <end position="247"/>
    </location>
</feature>
<dbReference type="Pfam" id="PF24714">
    <property type="entry name" value="TOR1L1_N"/>
    <property type="match status" value="1"/>
</dbReference>
<feature type="domain" description="R13L1/DRL21-like LRR repeat region" evidence="12">
    <location>
        <begin position="1454"/>
        <end position="1578"/>
    </location>
</feature>
<dbReference type="InterPro" id="IPR011989">
    <property type="entry name" value="ARM-like"/>
</dbReference>
<dbReference type="InterPro" id="IPR027417">
    <property type="entry name" value="P-loop_NTPase"/>
</dbReference>
<dbReference type="InterPro" id="IPR057600">
    <property type="entry name" value="TORTIFOLIA1/SINE1-2_N"/>
</dbReference>
<feature type="compositionally biased region" description="Polar residues" evidence="6">
    <location>
        <begin position="284"/>
        <end position="299"/>
    </location>
</feature>
<evidence type="ECO:0000313" key="13">
    <source>
        <dbReference type="EMBL" id="RZR71921.1"/>
    </source>
</evidence>
<evidence type="ECO:0000259" key="12">
    <source>
        <dbReference type="Pfam" id="PF25019"/>
    </source>
</evidence>
<protein>
    <recommendedName>
        <fullName evidence="14">NB-ARC domain-containing protein</fullName>
    </recommendedName>
</protein>